<gene>
    <name evidence="5" type="ORF">KP509_03G025900</name>
</gene>
<protein>
    <recommendedName>
        <fullName evidence="7">Golgi to ER traffic protein 4 homolog</fullName>
    </recommendedName>
</protein>
<dbReference type="PANTHER" id="PTHR12875">
    <property type="entry name" value="GOLGI TO ER TRAFFIC PROTEIN 4 HOMOLOG"/>
    <property type="match status" value="1"/>
</dbReference>
<dbReference type="EMBL" id="CM035408">
    <property type="protein sequence ID" value="KAH7441115.1"/>
    <property type="molecule type" value="Genomic_DNA"/>
</dbReference>
<dbReference type="InterPro" id="IPR011990">
    <property type="entry name" value="TPR-like_helical_dom_sf"/>
</dbReference>
<name>A0A8T2V5V6_CERRI</name>
<proteinExistence type="inferred from homology"/>
<dbReference type="FunFam" id="1.25.40.10:FF:000060">
    <property type="entry name" value="Golgi to ER traffic protein 4 homolog"/>
    <property type="match status" value="1"/>
</dbReference>
<evidence type="ECO:0008006" key="7">
    <source>
        <dbReference type="Google" id="ProtNLM"/>
    </source>
</evidence>
<dbReference type="AlphaFoldDB" id="A0A8T2V5V6"/>
<dbReference type="OMA" id="LMDMMGM"/>
<keyword evidence="4" id="KW-0963">Cytoplasm</keyword>
<dbReference type="GO" id="GO:0005829">
    <property type="term" value="C:cytosol"/>
    <property type="evidence" value="ECO:0007669"/>
    <property type="project" value="UniProtKB-SubCell"/>
</dbReference>
<evidence type="ECO:0000313" key="5">
    <source>
        <dbReference type="EMBL" id="KAH7441115.1"/>
    </source>
</evidence>
<sequence length="341" mass="38540">MVGASRDGNVKTLQKLEKSLEAGNYYEAQQRIKTLHARYLAAKNYAASLDLLHSGATMQLKHDQVTCGVELGILFVETLGKAGRKYDAAALEQIKVLGSSFPRMHVSSTDRRKLIKSSESYLNAKSRAEGFNSFMRAAIRWCIETGGPTRGPKELHDMLSEYMWTQCPDLDLNKAAPHFVRSGHPERYAQAVIEYMIECDPEEVDLVLARSVLLYLTFGNLRDANFLVTEVKAALGDDKYPSSPLMQFIKYLLLTLERDALPLLHTLRENYKDHLQRDPLLVEVVHCFSGSATRALAISQGIDHSLLQLQYVDNIAERFYGEQRKTGLQRVFGDFIKMFSE</sequence>
<keyword evidence="6" id="KW-1185">Reference proteome</keyword>
<reference evidence="5" key="1">
    <citation type="submission" date="2021-08" db="EMBL/GenBank/DDBJ databases">
        <title>WGS assembly of Ceratopteris richardii.</title>
        <authorList>
            <person name="Marchant D.B."/>
            <person name="Chen G."/>
            <person name="Jenkins J."/>
            <person name="Shu S."/>
            <person name="Leebens-Mack J."/>
            <person name="Grimwood J."/>
            <person name="Schmutz J."/>
            <person name="Soltis P."/>
            <person name="Soltis D."/>
            <person name="Chen Z.-H."/>
        </authorList>
    </citation>
    <scope>NUCLEOTIDE SEQUENCE</scope>
    <source>
        <strain evidence="5">Whitten #5841</strain>
        <tissue evidence="5">Leaf</tissue>
    </source>
</reference>
<organism evidence="5 6">
    <name type="scientific">Ceratopteris richardii</name>
    <name type="common">Triangle waterfern</name>
    <dbReference type="NCBI Taxonomy" id="49495"/>
    <lineage>
        <taxon>Eukaryota</taxon>
        <taxon>Viridiplantae</taxon>
        <taxon>Streptophyta</taxon>
        <taxon>Embryophyta</taxon>
        <taxon>Tracheophyta</taxon>
        <taxon>Polypodiopsida</taxon>
        <taxon>Polypodiidae</taxon>
        <taxon>Polypodiales</taxon>
        <taxon>Pteridineae</taxon>
        <taxon>Pteridaceae</taxon>
        <taxon>Parkerioideae</taxon>
        <taxon>Ceratopteris</taxon>
    </lineage>
</organism>
<dbReference type="Pfam" id="PF04190">
    <property type="entry name" value="GET4"/>
    <property type="match status" value="1"/>
</dbReference>
<dbReference type="PANTHER" id="PTHR12875:SF0">
    <property type="entry name" value="GOLGI TO ER TRAFFIC PROTEIN 4 HOMOLOG"/>
    <property type="match status" value="1"/>
</dbReference>
<evidence type="ECO:0000256" key="2">
    <source>
        <dbReference type="ARBA" id="ARBA00005351"/>
    </source>
</evidence>
<comment type="caution">
    <text evidence="5">The sequence shown here is derived from an EMBL/GenBank/DDBJ whole genome shotgun (WGS) entry which is preliminary data.</text>
</comment>
<dbReference type="OrthoDB" id="10252405at2759"/>
<evidence type="ECO:0000256" key="3">
    <source>
        <dbReference type="ARBA" id="ARBA00022448"/>
    </source>
</evidence>
<dbReference type="Proteomes" id="UP000825935">
    <property type="component" value="Chromosome 3"/>
</dbReference>
<dbReference type="Gene3D" id="1.25.40.10">
    <property type="entry name" value="Tetratricopeptide repeat domain"/>
    <property type="match status" value="1"/>
</dbReference>
<keyword evidence="3" id="KW-0813">Transport</keyword>
<evidence type="ECO:0000313" key="6">
    <source>
        <dbReference type="Proteomes" id="UP000825935"/>
    </source>
</evidence>
<dbReference type="GO" id="GO:0045048">
    <property type="term" value="P:protein insertion into ER membrane"/>
    <property type="evidence" value="ECO:0007669"/>
    <property type="project" value="InterPro"/>
</dbReference>
<evidence type="ECO:0000256" key="1">
    <source>
        <dbReference type="ARBA" id="ARBA00004514"/>
    </source>
</evidence>
<accession>A0A8T2V5V6</accession>
<comment type="subcellular location">
    <subcellularLocation>
        <location evidence="1">Cytoplasm</location>
        <location evidence="1">Cytosol</location>
    </subcellularLocation>
</comment>
<dbReference type="InterPro" id="IPR007317">
    <property type="entry name" value="GET4"/>
</dbReference>
<evidence type="ECO:0000256" key="4">
    <source>
        <dbReference type="ARBA" id="ARBA00022490"/>
    </source>
</evidence>
<comment type="similarity">
    <text evidence="2">Belongs to the GET4 family.</text>
</comment>